<keyword evidence="3" id="KW-0804">Transcription</keyword>
<keyword evidence="2 4" id="KW-0238">DNA-binding</keyword>
<reference evidence="7 8" key="1">
    <citation type="submission" date="2019-03" db="EMBL/GenBank/DDBJ databases">
        <title>Genome Sequencing and Assembly of Various Microbes Isolated from Alder Root Nodule.</title>
        <authorList>
            <person name="Swanson E."/>
            <person name="Sevigny J.L."/>
            <person name="Pesce C."/>
            <person name="Davis I."/>
            <person name="Kleiner V."/>
            <person name="Tisa L."/>
        </authorList>
    </citation>
    <scope>NUCLEOTIDE SEQUENCE [LARGE SCALE GENOMIC DNA]</scope>
    <source>
        <strain evidence="7 8">4R-31</strain>
    </source>
</reference>
<evidence type="ECO:0000256" key="3">
    <source>
        <dbReference type="ARBA" id="ARBA00023163"/>
    </source>
</evidence>
<evidence type="ECO:0000256" key="1">
    <source>
        <dbReference type="ARBA" id="ARBA00023015"/>
    </source>
</evidence>
<dbReference type="Pfam" id="PF21943">
    <property type="entry name" value="TetR_C_46"/>
    <property type="match status" value="1"/>
</dbReference>
<dbReference type="InterPro" id="IPR001647">
    <property type="entry name" value="HTH_TetR"/>
</dbReference>
<dbReference type="EMBL" id="SPNK01000001">
    <property type="protein sequence ID" value="TFI03196.1"/>
    <property type="molecule type" value="Genomic_DNA"/>
</dbReference>
<accession>A0AAX2SDB6</accession>
<dbReference type="PROSITE" id="PS01081">
    <property type="entry name" value="HTH_TETR_1"/>
    <property type="match status" value="1"/>
</dbReference>
<keyword evidence="8" id="KW-1185">Reference proteome</keyword>
<comment type="caution">
    <text evidence="7">The sequence shown here is derived from an EMBL/GenBank/DDBJ whole genome shotgun (WGS) entry which is preliminary data.</text>
</comment>
<dbReference type="PANTHER" id="PTHR30055">
    <property type="entry name" value="HTH-TYPE TRANSCRIPTIONAL REGULATOR RUTR"/>
    <property type="match status" value="1"/>
</dbReference>
<evidence type="ECO:0000256" key="4">
    <source>
        <dbReference type="PROSITE-ProRule" id="PRU00335"/>
    </source>
</evidence>
<dbReference type="PROSITE" id="PS50977">
    <property type="entry name" value="HTH_TETR_2"/>
    <property type="match status" value="1"/>
</dbReference>
<feature type="compositionally biased region" description="Basic and acidic residues" evidence="5">
    <location>
        <begin position="1"/>
        <end position="11"/>
    </location>
</feature>
<dbReference type="GO" id="GO:0003700">
    <property type="term" value="F:DNA-binding transcription factor activity"/>
    <property type="evidence" value="ECO:0007669"/>
    <property type="project" value="TreeGrafter"/>
</dbReference>
<dbReference type="InterPro" id="IPR036271">
    <property type="entry name" value="Tet_transcr_reg_TetR-rel_C_sf"/>
</dbReference>
<sequence>MTDRSSSEEGHMTASDAADAPARPAHVRARRMSRDQRREQLLDTALRVFSDGGYHATSMDEIAAAAGVSKPVLYQHFPGKRELFLALVEHTLADLSQRIGDSLATADSNRAQVRNVIDTHFEFVHSCPQAHRLVFSADLMSFPEVAAQLDEFYQEVAQTVAAFLGPRTGAPPAQAMLLSRGLVHLVETSAVFWTRHPEAGSREEVQDRLFRLAWGGIKSLNEEHAEAAPRLSGDDQD</sequence>
<gene>
    <name evidence="7" type="ORF">E4P33_01385</name>
</gene>
<dbReference type="InterPro" id="IPR054129">
    <property type="entry name" value="DesT_TetR_C"/>
</dbReference>
<dbReference type="SUPFAM" id="SSF48498">
    <property type="entry name" value="Tetracyclin repressor-like, C-terminal domain"/>
    <property type="match status" value="1"/>
</dbReference>
<dbReference type="FunFam" id="1.10.10.60:FF:000141">
    <property type="entry name" value="TetR family transcriptional regulator"/>
    <property type="match status" value="1"/>
</dbReference>
<organism evidence="7 8">
    <name type="scientific">Kocuria rhizophila</name>
    <dbReference type="NCBI Taxonomy" id="72000"/>
    <lineage>
        <taxon>Bacteria</taxon>
        <taxon>Bacillati</taxon>
        <taxon>Actinomycetota</taxon>
        <taxon>Actinomycetes</taxon>
        <taxon>Micrococcales</taxon>
        <taxon>Micrococcaceae</taxon>
        <taxon>Kocuria</taxon>
    </lineage>
</organism>
<evidence type="ECO:0000256" key="2">
    <source>
        <dbReference type="ARBA" id="ARBA00023125"/>
    </source>
</evidence>
<evidence type="ECO:0000256" key="5">
    <source>
        <dbReference type="SAM" id="MobiDB-lite"/>
    </source>
</evidence>
<evidence type="ECO:0000259" key="6">
    <source>
        <dbReference type="PROSITE" id="PS50977"/>
    </source>
</evidence>
<dbReference type="InterPro" id="IPR050109">
    <property type="entry name" value="HTH-type_TetR-like_transc_reg"/>
</dbReference>
<dbReference type="Pfam" id="PF00440">
    <property type="entry name" value="TetR_N"/>
    <property type="match status" value="1"/>
</dbReference>
<protein>
    <submittedName>
        <fullName evidence="7">TetR/AcrR family transcriptional regulator</fullName>
    </submittedName>
</protein>
<evidence type="ECO:0000313" key="8">
    <source>
        <dbReference type="Proteomes" id="UP000298017"/>
    </source>
</evidence>
<keyword evidence="1" id="KW-0805">Transcription regulation</keyword>
<evidence type="ECO:0000313" key="7">
    <source>
        <dbReference type="EMBL" id="TFI03196.1"/>
    </source>
</evidence>
<dbReference type="RefSeq" id="WP_059280675.1">
    <property type="nucleotide sequence ID" value="NZ_SPNL01000025.1"/>
</dbReference>
<proteinExistence type="predicted"/>
<feature type="region of interest" description="Disordered" evidence="5">
    <location>
        <begin position="1"/>
        <end position="36"/>
    </location>
</feature>
<dbReference type="GO" id="GO:0000976">
    <property type="term" value="F:transcription cis-regulatory region binding"/>
    <property type="evidence" value="ECO:0007669"/>
    <property type="project" value="TreeGrafter"/>
</dbReference>
<dbReference type="PRINTS" id="PR00455">
    <property type="entry name" value="HTHTETR"/>
</dbReference>
<dbReference type="SUPFAM" id="SSF46689">
    <property type="entry name" value="Homeodomain-like"/>
    <property type="match status" value="1"/>
</dbReference>
<dbReference type="GO" id="GO:0045892">
    <property type="term" value="P:negative regulation of DNA-templated transcription"/>
    <property type="evidence" value="ECO:0007669"/>
    <property type="project" value="UniProtKB-ARBA"/>
</dbReference>
<feature type="compositionally biased region" description="Low complexity" evidence="5">
    <location>
        <begin position="14"/>
        <end position="24"/>
    </location>
</feature>
<dbReference type="Proteomes" id="UP000298017">
    <property type="component" value="Unassembled WGS sequence"/>
</dbReference>
<name>A0AAX2SDB6_KOCRH</name>
<dbReference type="InterPro" id="IPR023772">
    <property type="entry name" value="DNA-bd_HTH_TetR-type_CS"/>
</dbReference>
<dbReference type="InterPro" id="IPR009057">
    <property type="entry name" value="Homeodomain-like_sf"/>
</dbReference>
<dbReference type="PANTHER" id="PTHR30055:SF160">
    <property type="entry name" value="TRANSCRIPTIONAL REGULATORY PROTEIN (PROBABLY ASNC-FAMILY)-RELATED"/>
    <property type="match status" value="1"/>
</dbReference>
<dbReference type="Gene3D" id="1.10.357.10">
    <property type="entry name" value="Tetracycline Repressor, domain 2"/>
    <property type="match status" value="1"/>
</dbReference>
<dbReference type="AlphaFoldDB" id="A0AAX2SDB6"/>
<feature type="domain" description="HTH tetR-type" evidence="6">
    <location>
        <begin position="35"/>
        <end position="95"/>
    </location>
</feature>
<feature type="DNA-binding region" description="H-T-H motif" evidence="4">
    <location>
        <begin position="58"/>
        <end position="77"/>
    </location>
</feature>